<protein>
    <submittedName>
        <fullName evidence="2">Uncharacterized protein</fullName>
    </submittedName>
</protein>
<accession>A0A8X6T0J8</accession>
<evidence type="ECO:0000313" key="3">
    <source>
        <dbReference type="Proteomes" id="UP000887159"/>
    </source>
</evidence>
<keyword evidence="3" id="KW-1185">Reference proteome</keyword>
<comment type="caution">
    <text evidence="2">The sequence shown here is derived from an EMBL/GenBank/DDBJ whole genome shotgun (WGS) entry which is preliminary data.</text>
</comment>
<dbReference type="Proteomes" id="UP000887159">
    <property type="component" value="Unassembled WGS sequence"/>
</dbReference>
<evidence type="ECO:0000313" key="2">
    <source>
        <dbReference type="EMBL" id="GFY17706.1"/>
    </source>
</evidence>
<reference evidence="2" key="1">
    <citation type="submission" date="2020-08" db="EMBL/GenBank/DDBJ databases">
        <title>Multicomponent nature underlies the extraordinary mechanical properties of spider dragline silk.</title>
        <authorList>
            <person name="Kono N."/>
            <person name="Nakamura H."/>
            <person name="Mori M."/>
            <person name="Yoshida Y."/>
            <person name="Ohtoshi R."/>
            <person name="Malay A.D."/>
            <person name="Moran D.A.P."/>
            <person name="Tomita M."/>
            <person name="Numata K."/>
            <person name="Arakawa K."/>
        </authorList>
    </citation>
    <scope>NUCLEOTIDE SEQUENCE</scope>
</reference>
<feature type="compositionally biased region" description="Polar residues" evidence="1">
    <location>
        <begin position="86"/>
        <end position="101"/>
    </location>
</feature>
<sequence length="101" mass="11126">MIVTTQCLSQVGLLHNRWRNHLSPSPQFRHGTGEKGNILQPLAHTVSAATTHNTFRPTDLTSTYCVCTRRVFGGIEPRPSGLESDALTTKLPTASWKSHSD</sequence>
<dbReference type="AlphaFoldDB" id="A0A8X6T0J8"/>
<organism evidence="2 3">
    <name type="scientific">Trichonephila clavipes</name>
    <name type="common">Golden silk orbweaver</name>
    <name type="synonym">Nephila clavipes</name>
    <dbReference type="NCBI Taxonomy" id="2585209"/>
    <lineage>
        <taxon>Eukaryota</taxon>
        <taxon>Metazoa</taxon>
        <taxon>Ecdysozoa</taxon>
        <taxon>Arthropoda</taxon>
        <taxon>Chelicerata</taxon>
        <taxon>Arachnida</taxon>
        <taxon>Araneae</taxon>
        <taxon>Araneomorphae</taxon>
        <taxon>Entelegynae</taxon>
        <taxon>Araneoidea</taxon>
        <taxon>Nephilidae</taxon>
        <taxon>Trichonephila</taxon>
    </lineage>
</organism>
<name>A0A8X6T0J8_TRICX</name>
<proteinExistence type="predicted"/>
<dbReference type="EMBL" id="BMAU01021346">
    <property type="protein sequence ID" value="GFY17706.1"/>
    <property type="molecule type" value="Genomic_DNA"/>
</dbReference>
<evidence type="ECO:0000256" key="1">
    <source>
        <dbReference type="SAM" id="MobiDB-lite"/>
    </source>
</evidence>
<gene>
    <name evidence="2" type="primary">NCL1_41002</name>
    <name evidence="2" type="ORF">TNCV_1074411</name>
</gene>
<feature type="region of interest" description="Disordered" evidence="1">
    <location>
        <begin position="77"/>
        <end position="101"/>
    </location>
</feature>